<evidence type="ECO:0008006" key="4">
    <source>
        <dbReference type="Google" id="ProtNLM"/>
    </source>
</evidence>
<proteinExistence type="predicted"/>
<feature type="compositionally biased region" description="Acidic residues" evidence="1">
    <location>
        <begin position="105"/>
        <end position="116"/>
    </location>
</feature>
<organism evidence="2 3">
    <name type="scientific">Stachybotrys elegans</name>
    <dbReference type="NCBI Taxonomy" id="80388"/>
    <lineage>
        <taxon>Eukaryota</taxon>
        <taxon>Fungi</taxon>
        <taxon>Dikarya</taxon>
        <taxon>Ascomycota</taxon>
        <taxon>Pezizomycotina</taxon>
        <taxon>Sordariomycetes</taxon>
        <taxon>Hypocreomycetidae</taxon>
        <taxon>Hypocreales</taxon>
        <taxon>Stachybotryaceae</taxon>
        <taxon>Stachybotrys</taxon>
    </lineage>
</organism>
<evidence type="ECO:0000313" key="2">
    <source>
        <dbReference type="EMBL" id="KAH7321172.1"/>
    </source>
</evidence>
<feature type="compositionally biased region" description="Basic residues" evidence="1">
    <location>
        <begin position="89"/>
        <end position="99"/>
    </location>
</feature>
<protein>
    <recommendedName>
        <fullName evidence="4">Myb-like domain-containing protein</fullName>
    </recommendedName>
</protein>
<name>A0A8K0WST6_9HYPO</name>
<reference evidence="2" key="1">
    <citation type="journal article" date="2021" name="Nat. Commun.">
        <title>Genetic determinants of endophytism in the Arabidopsis root mycobiome.</title>
        <authorList>
            <person name="Mesny F."/>
            <person name="Miyauchi S."/>
            <person name="Thiergart T."/>
            <person name="Pickel B."/>
            <person name="Atanasova L."/>
            <person name="Karlsson M."/>
            <person name="Huettel B."/>
            <person name="Barry K.W."/>
            <person name="Haridas S."/>
            <person name="Chen C."/>
            <person name="Bauer D."/>
            <person name="Andreopoulos W."/>
            <person name="Pangilinan J."/>
            <person name="LaButti K."/>
            <person name="Riley R."/>
            <person name="Lipzen A."/>
            <person name="Clum A."/>
            <person name="Drula E."/>
            <person name="Henrissat B."/>
            <person name="Kohler A."/>
            <person name="Grigoriev I.V."/>
            <person name="Martin F.M."/>
            <person name="Hacquard S."/>
        </authorList>
    </citation>
    <scope>NUCLEOTIDE SEQUENCE</scope>
    <source>
        <strain evidence="2">MPI-CAGE-CH-0235</strain>
    </source>
</reference>
<evidence type="ECO:0000313" key="3">
    <source>
        <dbReference type="Proteomes" id="UP000813444"/>
    </source>
</evidence>
<comment type="caution">
    <text evidence="2">The sequence shown here is derived from an EMBL/GenBank/DDBJ whole genome shotgun (WGS) entry which is preliminary data.</text>
</comment>
<dbReference type="OrthoDB" id="5239281at2759"/>
<dbReference type="EMBL" id="JAGPNK010000005">
    <property type="protein sequence ID" value="KAH7321172.1"/>
    <property type="molecule type" value="Genomic_DNA"/>
</dbReference>
<keyword evidence="3" id="KW-1185">Reference proteome</keyword>
<feature type="region of interest" description="Disordered" evidence="1">
    <location>
        <begin position="58"/>
        <end position="128"/>
    </location>
</feature>
<dbReference type="Proteomes" id="UP000813444">
    <property type="component" value="Unassembled WGS sequence"/>
</dbReference>
<dbReference type="AlphaFoldDB" id="A0A8K0WST6"/>
<accession>A0A8K0WST6</accession>
<evidence type="ECO:0000256" key="1">
    <source>
        <dbReference type="SAM" id="MobiDB-lite"/>
    </source>
</evidence>
<sequence length="128" mass="14245">MPPKKSAEDSPMGLTDSELRFIKAVFDNMTQKPDADWTRVAGDLGLKDAKCAKERFRQMSVRHGWREQAGNGAPSPSPRKPKAPSAGVKKPRTPRKKMAKRSDSDDSDDVKGEDDDTKMKNEADEDEI</sequence>
<gene>
    <name evidence="2" type="ORF">B0I35DRAFT_408160</name>
</gene>